<keyword evidence="7" id="KW-0677">Repeat</keyword>
<evidence type="ECO:0000256" key="7">
    <source>
        <dbReference type="ARBA" id="ARBA00022737"/>
    </source>
</evidence>
<evidence type="ECO:0000256" key="2">
    <source>
        <dbReference type="ARBA" id="ARBA00004202"/>
    </source>
</evidence>
<feature type="compositionally biased region" description="Polar residues" evidence="12">
    <location>
        <begin position="364"/>
        <end position="378"/>
    </location>
</feature>
<dbReference type="Pfam" id="PF00169">
    <property type="entry name" value="PH"/>
    <property type="match status" value="2"/>
</dbReference>
<dbReference type="FunFam" id="2.30.29.30:FF:000049">
    <property type="entry name" value="pleckstrin homology domain-containing family A member 1 isoform X1"/>
    <property type="match status" value="1"/>
</dbReference>
<dbReference type="PANTHER" id="PTHR14336">
    <property type="entry name" value="TANDEM PH DOMAIN CONTAINING PROTEIN"/>
    <property type="match status" value="1"/>
</dbReference>
<evidence type="ECO:0000313" key="15">
    <source>
        <dbReference type="RefSeq" id="XP_006025184.1"/>
    </source>
</evidence>
<dbReference type="SUPFAM" id="SSF50729">
    <property type="entry name" value="PH domain-like"/>
    <property type="match status" value="2"/>
</dbReference>
<dbReference type="Gene3D" id="2.30.29.30">
    <property type="entry name" value="Pleckstrin-homology domain (PH domain)/Phosphotyrosine-binding domain (PTB)"/>
    <property type="match status" value="2"/>
</dbReference>
<keyword evidence="6" id="KW-0597">Phosphoprotein</keyword>
<dbReference type="CTD" id="59338"/>
<dbReference type="PANTHER" id="PTHR14336:SF4">
    <property type="entry name" value="PLECKSTRIN HOMOLOGY DOMAIN-CONTAINING FAMILY A MEMBER 1"/>
    <property type="match status" value="1"/>
</dbReference>
<dbReference type="GO" id="GO:0008289">
    <property type="term" value="F:lipid binding"/>
    <property type="evidence" value="ECO:0007669"/>
    <property type="project" value="UniProtKB-KW"/>
</dbReference>
<dbReference type="Proteomes" id="UP000189705">
    <property type="component" value="Unplaced"/>
</dbReference>
<feature type="region of interest" description="Disordered" evidence="12">
    <location>
        <begin position="351"/>
        <end position="411"/>
    </location>
</feature>
<evidence type="ECO:0000313" key="16">
    <source>
        <dbReference type="RefSeq" id="XP_025061673.1"/>
    </source>
</evidence>
<dbReference type="GeneID" id="102384693"/>
<dbReference type="InterPro" id="IPR011993">
    <property type="entry name" value="PH-like_dom_sf"/>
</dbReference>
<dbReference type="AlphaFoldDB" id="A0A1U7RWL2"/>
<dbReference type="CDD" id="cd13271">
    <property type="entry name" value="PH2_TAPP1_2"/>
    <property type="match status" value="1"/>
</dbReference>
<reference evidence="15 16" key="1">
    <citation type="submission" date="2025-04" db="UniProtKB">
        <authorList>
            <consortium name="RefSeq"/>
        </authorList>
    </citation>
    <scope>IDENTIFICATION</scope>
</reference>
<keyword evidence="4" id="KW-1003">Cell membrane</keyword>
<evidence type="ECO:0000256" key="11">
    <source>
        <dbReference type="ARBA" id="ARBA00059661"/>
    </source>
</evidence>
<organism evidence="14 15">
    <name type="scientific">Alligator sinensis</name>
    <name type="common">Chinese alligator</name>
    <dbReference type="NCBI Taxonomy" id="38654"/>
    <lineage>
        <taxon>Eukaryota</taxon>
        <taxon>Metazoa</taxon>
        <taxon>Chordata</taxon>
        <taxon>Craniata</taxon>
        <taxon>Vertebrata</taxon>
        <taxon>Euteleostomi</taxon>
        <taxon>Archelosauria</taxon>
        <taxon>Archosauria</taxon>
        <taxon>Crocodylia</taxon>
        <taxon>Alligatoridae</taxon>
        <taxon>Alligatorinae</taxon>
        <taxon>Alligator</taxon>
    </lineage>
</organism>
<feature type="region of interest" description="Disordered" evidence="12">
    <location>
        <begin position="118"/>
        <end position="138"/>
    </location>
</feature>
<dbReference type="GO" id="GO:0005634">
    <property type="term" value="C:nucleus"/>
    <property type="evidence" value="ECO:0007669"/>
    <property type="project" value="UniProtKB-SubCell"/>
</dbReference>
<dbReference type="STRING" id="38654.A0A1U7RWL2"/>
<evidence type="ECO:0000256" key="5">
    <source>
        <dbReference type="ARBA" id="ARBA00022490"/>
    </source>
</evidence>
<dbReference type="SMART" id="SM00233">
    <property type="entry name" value="PH"/>
    <property type="match status" value="2"/>
</dbReference>
<protein>
    <submittedName>
        <fullName evidence="15 16">Pleckstrin homology domain-containing family A member 1 isoform X1</fullName>
    </submittedName>
</protein>
<evidence type="ECO:0000256" key="1">
    <source>
        <dbReference type="ARBA" id="ARBA00004123"/>
    </source>
</evidence>
<keyword evidence="10" id="KW-0539">Nucleus</keyword>
<evidence type="ECO:0000313" key="14">
    <source>
        <dbReference type="Proteomes" id="UP000189705"/>
    </source>
</evidence>
<evidence type="ECO:0000256" key="9">
    <source>
        <dbReference type="ARBA" id="ARBA00023136"/>
    </source>
</evidence>
<proteinExistence type="predicted"/>
<accession>A0A1U7RWL2</accession>
<feature type="domain" description="PH" evidence="13">
    <location>
        <begin position="7"/>
        <end position="112"/>
    </location>
</feature>
<keyword evidence="8" id="KW-0446">Lipid-binding</keyword>
<dbReference type="InterPro" id="IPR001849">
    <property type="entry name" value="PH_domain"/>
</dbReference>
<keyword evidence="9" id="KW-0472">Membrane</keyword>
<comment type="subcellular location">
    <subcellularLocation>
        <location evidence="2">Cell membrane</location>
        <topology evidence="2">Peripheral membrane protein</topology>
    </subcellularLocation>
    <subcellularLocation>
        <location evidence="3">Cytoplasm</location>
    </subcellularLocation>
    <subcellularLocation>
        <location evidence="1">Nucleus</location>
    </subcellularLocation>
</comment>
<dbReference type="InterPro" id="IPR051707">
    <property type="entry name" value="PI-Interact_SigTrans_Reg"/>
</dbReference>
<dbReference type="KEGG" id="asn:102384693"/>
<evidence type="ECO:0000256" key="10">
    <source>
        <dbReference type="ARBA" id="ARBA00023242"/>
    </source>
</evidence>
<evidence type="ECO:0000256" key="4">
    <source>
        <dbReference type="ARBA" id="ARBA00022475"/>
    </source>
</evidence>
<keyword evidence="5" id="KW-0963">Cytoplasm</keyword>
<feature type="compositionally biased region" description="Polar residues" evidence="12">
    <location>
        <begin position="118"/>
        <end position="132"/>
    </location>
</feature>
<evidence type="ECO:0000256" key="3">
    <source>
        <dbReference type="ARBA" id="ARBA00004496"/>
    </source>
</evidence>
<name>A0A1U7RWL2_ALLSI</name>
<evidence type="ECO:0000256" key="8">
    <source>
        <dbReference type="ARBA" id="ARBA00023121"/>
    </source>
</evidence>
<dbReference type="GO" id="GO:0005737">
    <property type="term" value="C:cytoplasm"/>
    <property type="evidence" value="ECO:0007669"/>
    <property type="project" value="UniProtKB-SubCell"/>
</dbReference>
<evidence type="ECO:0000259" key="13">
    <source>
        <dbReference type="PROSITE" id="PS50003"/>
    </source>
</evidence>
<keyword evidence="14" id="KW-1185">Reference proteome</keyword>
<dbReference type="GO" id="GO:0005886">
    <property type="term" value="C:plasma membrane"/>
    <property type="evidence" value="ECO:0007669"/>
    <property type="project" value="UniProtKB-SubCell"/>
</dbReference>
<comment type="function">
    <text evidence="11">Binds specifically to phosphatidylinositol 3,4-diphosphate (PtdIns3,4P2), but not to other phosphoinositides. May recruit other proteins to the plasma membrane.</text>
</comment>
<dbReference type="CDD" id="cd13270">
    <property type="entry name" value="PH1_TAPP1_2"/>
    <property type="match status" value="1"/>
</dbReference>
<feature type="domain" description="PH" evidence="13">
    <location>
        <begin position="193"/>
        <end position="291"/>
    </location>
</feature>
<gene>
    <name evidence="15 16" type="primary">PLEKHA1</name>
</gene>
<dbReference type="RefSeq" id="XP_006025184.1">
    <property type="nucleotide sequence ID" value="XM_006025122.3"/>
</dbReference>
<dbReference type="eggNOG" id="ENOG502QT2K">
    <property type="taxonomic scope" value="Eukaryota"/>
</dbReference>
<sequence length="411" mass="46006">MPYVDRQNRICGFLDIEENENSGKFLRRYFILDTTEDSLVWYMDNPQNLPAGSPPVGALKLTYISKVSDATKLRPKAEFCFVMNAGMRKYFLQANDQQDLVEWVNILNKATKITVPKQSDSLCQSDNPNRQIESPAGKKQVSYRTEIVGGVPIITPTQKEELNDCGEGGDRNYLKRSQSHLPYFTAKHPSDNAVIKAGYCVKQGAVMKNWKRRYFQLDENAIRYFKSELEKEPLRLIPLKEVHKVQECKQSDIMMRDNLFEIVTASRTFYVQADSPEDMHSWIKAISGAIVAQRGPGRSAASEHPDSSSEYGCAVCSANTTAAASHSTASRNNSLVSNLNSKHSVLEKRGFHESFTKTKPGNYKVQTVPTRESASRVTVQGLLEPQSKNGTQEQDPGPVDLDDANLPVSDV</sequence>
<dbReference type="FunFam" id="2.30.29.30:FF:000042">
    <property type="entry name" value="pleckstrin homology domain-containing family A member 1 isoform X2"/>
    <property type="match status" value="1"/>
</dbReference>
<dbReference type="PROSITE" id="PS50003">
    <property type="entry name" value="PH_DOMAIN"/>
    <property type="match status" value="2"/>
</dbReference>
<dbReference type="RefSeq" id="XP_025061673.1">
    <property type="nucleotide sequence ID" value="XM_025205888.1"/>
</dbReference>
<evidence type="ECO:0000256" key="6">
    <source>
        <dbReference type="ARBA" id="ARBA00022553"/>
    </source>
</evidence>
<evidence type="ECO:0000256" key="12">
    <source>
        <dbReference type="SAM" id="MobiDB-lite"/>
    </source>
</evidence>